<evidence type="ECO:0000256" key="3">
    <source>
        <dbReference type="HAMAP-Rule" id="MF_00068"/>
    </source>
</evidence>
<comment type="function">
    <text evidence="3">Specifically catalyzes the cleavage of the D-lactyl ether substituent of MurNAc 6-phosphate, producing GlcNAc 6-phosphate and D-lactate.</text>
</comment>
<protein>
    <recommendedName>
        <fullName evidence="3">N-acetylmuramic acid 6-phosphate etherase</fullName>
        <shortName evidence="3">MurNAc-6-P etherase</shortName>
        <ecNumber evidence="3">4.2.1.126</ecNumber>
    </recommendedName>
    <alternativeName>
        <fullName evidence="3">N-acetylmuramic acid 6-phosphate hydrolase</fullName>
    </alternativeName>
    <alternativeName>
        <fullName evidence="3">N-acetylmuramic acid 6-phosphate lyase</fullName>
    </alternativeName>
</protein>
<evidence type="ECO:0000313" key="6">
    <source>
        <dbReference type="Proteomes" id="UP001165074"/>
    </source>
</evidence>
<dbReference type="PROSITE" id="PS01272">
    <property type="entry name" value="GCKR"/>
    <property type="match status" value="1"/>
</dbReference>
<dbReference type="PROSITE" id="PS51464">
    <property type="entry name" value="SIS"/>
    <property type="match status" value="1"/>
</dbReference>
<feature type="active site" evidence="3">
    <location>
        <position position="123"/>
    </location>
</feature>
<evidence type="ECO:0000259" key="4">
    <source>
        <dbReference type="PROSITE" id="PS51464"/>
    </source>
</evidence>
<dbReference type="GO" id="GO:0097367">
    <property type="term" value="F:carbohydrate derivative binding"/>
    <property type="evidence" value="ECO:0007669"/>
    <property type="project" value="InterPro"/>
</dbReference>
<comment type="pathway">
    <text evidence="3">Amino-sugar metabolism; N-acetylmuramate degradation.</text>
</comment>
<dbReference type="GO" id="GO:0046348">
    <property type="term" value="P:amino sugar catabolic process"/>
    <property type="evidence" value="ECO:0007669"/>
    <property type="project" value="InterPro"/>
</dbReference>
<dbReference type="InterPro" id="IPR005486">
    <property type="entry name" value="Glucokinase_regulatory_CS"/>
</dbReference>
<keyword evidence="6" id="KW-1185">Reference proteome</keyword>
<evidence type="ECO:0000256" key="1">
    <source>
        <dbReference type="ARBA" id="ARBA00023239"/>
    </source>
</evidence>
<dbReference type="NCBIfam" id="NF009222">
    <property type="entry name" value="PRK12570.1"/>
    <property type="match status" value="1"/>
</dbReference>
<evidence type="ECO:0000256" key="2">
    <source>
        <dbReference type="ARBA" id="ARBA00023277"/>
    </source>
</evidence>
<dbReference type="AlphaFoldDB" id="A0A9W6SDI0"/>
<dbReference type="HAMAP" id="MF_00068">
    <property type="entry name" value="MurQ"/>
    <property type="match status" value="1"/>
</dbReference>
<dbReference type="EMBL" id="BSTK01000023">
    <property type="protein sequence ID" value="GLY91894.1"/>
    <property type="molecule type" value="Genomic_DNA"/>
</dbReference>
<sequence>MERPFVNHSGIRVASPTEQVNARTTELDAVSTLELVRLLHDEDRVVPDAVAAALPELARLVDDAAARVADGGRVHYFGAGTSGRLGVLDAAELLPTFGLPEGVVIAHHAGGTTALLRAVEDAEDNDDGSDTADVTAADVVIGLTASGRTPYVGAALTAAREAGASSALVTSNPNAPLAELADYVLVADTGPEALTGSTRLKAGTAQKLLLNSFSTALMVRLGHTYRNLMVDMRATNAKLRGRMVRLLVQATGADDADCRAALDVCGDLKTALVYLLAGQPPAGSVTPQDCRAALAESGGRVRQALTALNVRPAPPADLHP</sequence>
<comment type="similarity">
    <text evidence="3">Belongs to the GCKR-like family. MurNAc-6-P etherase subfamily.</text>
</comment>
<comment type="catalytic activity">
    <reaction evidence="3">
        <text>N-acetyl-D-muramate 6-phosphate + H2O = N-acetyl-D-glucosamine 6-phosphate + (R)-lactate</text>
        <dbReference type="Rhea" id="RHEA:26410"/>
        <dbReference type="ChEBI" id="CHEBI:15377"/>
        <dbReference type="ChEBI" id="CHEBI:16004"/>
        <dbReference type="ChEBI" id="CHEBI:57513"/>
        <dbReference type="ChEBI" id="CHEBI:58722"/>
        <dbReference type="EC" id="4.2.1.126"/>
    </reaction>
</comment>
<dbReference type="Pfam" id="PF22645">
    <property type="entry name" value="GKRP_SIS_N"/>
    <property type="match status" value="1"/>
</dbReference>
<name>A0A9W6SDI0_9ACTN</name>
<feature type="active site" description="Proton donor" evidence="3">
    <location>
        <position position="92"/>
    </location>
</feature>
<dbReference type="InterPro" id="IPR046348">
    <property type="entry name" value="SIS_dom_sf"/>
</dbReference>
<dbReference type="GO" id="GO:0016835">
    <property type="term" value="F:carbon-oxygen lyase activity"/>
    <property type="evidence" value="ECO:0007669"/>
    <property type="project" value="UniProtKB-UniRule"/>
</dbReference>
<keyword evidence="2 3" id="KW-0119">Carbohydrate metabolism</keyword>
<dbReference type="Gene3D" id="3.40.50.10490">
    <property type="entry name" value="Glucose-6-phosphate isomerase like protein, domain 1"/>
    <property type="match status" value="1"/>
</dbReference>
<dbReference type="PANTHER" id="PTHR10088">
    <property type="entry name" value="GLUCOKINASE REGULATORY PROTEIN"/>
    <property type="match status" value="1"/>
</dbReference>
<keyword evidence="1 3" id="KW-0456">Lyase</keyword>
<proteinExistence type="inferred from homology"/>
<dbReference type="Proteomes" id="UP001165074">
    <property type="component" value="Unassembled WGS sequence"/>
</dbReference>
<dbReference type="GO" id="GO:0009254">
    <property type="term" value="P:peptidoglycan turnover"/>
    <property type="evidence" value="ECO:0007669"/>
    <property type="project" value="TreeGrafter"/>
</dbReference>
<reference evidence="5" key="1">
    <citation type="submission" date="2023-03" db="EMBL/GenBank/DDBJ databases">
        <title>Actinoallomurus iriomotensis NBRC 103684.</title>
        <authorList>
            <person name="Ichikawa N."/>
            <person name="Sato H."/>
            <person name="Tonouchi N."/>
        </authorList>
    </citation>
    <scope>NUCLEOTIDE SEQUENCE</scope>
    <source>
        <strain evidence="5">NBRC 103684</strain>
    </source>
</reference>
<organism evidence="5 6">
    <name type="scientific">Actinoallomurus iriomotensis</name>
    <dbReference type="NCBI Taxonomy" id="478107"/>
    <lineage>
        <taxon>Bacteria</taxon>
        <taxon>Bacillati</taxon>
        <taxon>Actinomycetota</taxon>
        <taxon>Actinomycetes</taxon>
        <taxon>Streptosporangiales</taxon>
        <taxon>Thermomonosporaceae</taxon>
        <taxon>Actinoallomurus</taxon>
    </lineage>
</organism>
<comment type="miscellaneous">
    <text evidence="3">A lyase-type mechanism (elimination/hydration) is suggested for the cleavage of the lactyl ether bond of MurNAc 6-phosphate, with the formation of an alpha,beta-unsaturated aldehyde intermediate with (E)-stereochemistry, followed by the syn addition of water to give product.</text>
</comment>
<dbReference type="CDD" id="cd05007">
    <property type="entry name" value="SIS_Etherase"/>
    <property type="match status" value="1"/>
</dbReference>
<dbReference type="Gene3D" id="1.10.8.1080">
    <property type="match status" value="1"/>
</dbReference>
<dbReference type="EC" id="4.2.1.126" evidence="3"/>
<dbReference type="InterPro" id="IPR001347">
    <property type="entry name" value="SIS_dom"/>
</dbReference>
<dbReference type="PANTHER" id="PTHR10088:SF4">
    <property type="entry name" value="GLUCOKINASE REGULATORY PROTEIN"/>
    <property type="match status" value="1"/>
</dbReference>
<comment type="caution">
    <text evidence="5">The sequence shown here is derived from an EMBL/GenBank/DDBJ whole genome shotgun (WGS) entry which is preliminary data.</text>
</comment>
<dbReference type="InterPro" id="IPR005488">
    <property type="entry name" value="Etherase_MurQ"/>
</dbReference>
<dbReference type="SUPFAM" id="SSF53697">
    <property type="entry name" value="SIS domain"/>
    <property type="match status" value="1"/>
</dbReference>
<feature type="domain" description="SIS" evidence="4">
    <location>
        <begin position="64"/>
        <end position="223"/>
    </location>
</feature>
<evidence type="ECO:0000313" key="5">
    <source>
        <dbReference type="EMBL" id="GLY91894.1"/>
    </source>
</evidence>
<dbReference type="NCBIfam" id="NF003915">
    <property type="entry name" value="PRK05441.1"/>
    <property type="match status" value="1"/>
</dbReference>
<accession>A0A9W6SDI0</accession>
<dbReference type="InterPro" id="IPR040190">
    <property type="entry name" value="MURQ/GCKR"/>
</dbReference>
<gene>
    <name evidence="3 5" type="primary">murQ</name>
    <name evidence="5" type="ORF">Airi02_098220</name>
</gene>
<comment type="subunit">
    <text evidence="3">Homodimer.</text>
</comment>
<dbReference type="GO" id="GO:0016803">
    <property type="term" value="F:ether hydrolase activity"/>
    <property type="evidence" value="ECO:0007669"/>
    <property type="project" value="TreeGrafter"/>
</dbReference>